<dbReference type="RefSeq" id="XP_001433562.1">
    <property type="nucleotide sequence ID" value="XM_001433525.1"/>
</dbReference>
<dbReference type="GeneID" id="5019347"/>
<dbReference type="HOGENOM" id="CLU_405718_0_0_1"/>
<keyword evidence="3" id="KW-1185">Reference proteome</keyword>
<dbReference type="InterPro" id="IPR004328">
    <property type="entry name" value="BRO1_dom"/>
</dbReference>
<dbReference type="KEGG" id="ptm:GSPATT00035294001"/>
<protein>
    <recommendedName>
        <fullName evidence="1">BRO1 domain-containing protein</fullName>
    </recommendedName>
</protein>
<dbReference type="PANTHER" id="PTHR23030">
    <property type="entry name" value="PCD6 INTERACTING PROTEIN-RELATED"/>
    <property type="match status" value="1"/>
</dbReference>
<dbReference type="OMA" id="WHYEYAC"/>
<reference evidence="2 3" key="1">
    <citation type="journal article" date="2006" name="Nature">
        <title>Global trends of whole-genome duplications revealed by the ciliate Paramecium tetraurelia.</title>
        <authorList>
            <consortium name="Genoscope"/>
            <person name="Aury J.-M."/>
            <person name="Jaillon O."/>
            <person name="Duret L."/>
            <person name="Noel B."/>
            <person name="Jubin C."/>
            <person name="Porcel B.M."/>
            <person name="Segurens B."/>
            <person name="Daubin V."/>
            <person name="Anthouard V."/>
            <person name="Aiach N."/>
            <person name="Arnaiz O."/>
            <person name="Billaut A."/>
            <person name="Beisson J."/>
            <person name="Blanc I."/>
            <person name="Bouhouche K."/>
            <person name="Camara F."/>
            <person name="Duharcourt S."/>
            <person name="Guigo R."/>
            <person name="Gogendeau D."/>
            <person name="Katinka M."/>
            <person name="Keller A.-M."/>
            <person name="Kissmehl R."/>
            <person name="Klotz C."/>
            <person name="Koll F."/>
            <person name="Le Moue A."/>
            <person name="Lepere C."/>
            <person name="Malinsky S."/>
            <person name="Nowacki M."/>
            <person name="Nowak J.K."/>
            <person name="Plattner H."/>
            <person name="Poulain J."/>
            <person name="Ruiz F."/>
            <person name="Serrano V."/>
            <person name="Zagulski M."/>
            <person name="Dessen P."/>
            <person name="Betermier M."/>
            <person name="Weissenbach J."/>
            <person name="Scarpelli C."/>
            <person name="Schachter V."/>
            <person name="Sperling L."/>
            <person name="Meyer E."/>
            <person name="Cohen J."/>
            <person name="Wincker P."/>
        </authorList>
    </citation>
    <scope>NUCLEOTIDE SEQUENCE [LARGE SCALE GENOMIC DNA]</scope>
    <source>
        <strain evidence="2 3">Stock d4-2</strain>
    </source>
</reference>
<dbReference type="OrthoDB" id="300595at2759"/>
<dbReference type="EMBL" id="CT868042">
    <property type="protein sequence ID" value="CAK66165.1"/>
    <property type="molecule type" value="Genomic_DNA"/>
</dbReference>
<organism evidence="2 3">
    <name type="scientific">Paramecium tetraurelia</name>
    <dbReference type="NCBI Taxonomy" id="5888"/>
    <lineage>
        <taxon>Eukaryota</taxon>
        <taxon>Sar</taxon>
        <taxon>Alveolata</taxon>
        <taxon>Ciliophora</taxon>
        <taxon>Intramacronucleata</taxon>
        <taxon>Oligohymenophorea</taxon>
        <taxon>Peniculida</taxon>
        <taxon>Parameciidae</taxon>
        <taxon>Paramecium</taxon>
    </lineage>
</organism>
<dbReference type="Proteomes" id="UP000000600">
    <property type="component" value="Unassembled WGS sequence"/>
</dbReference>
<dbReference type="GO" id="GO:0005768">
    <property type="term" value="C:endosome"/>
    <property type="evidence" value="ECO:0000318"/>
    <property type="project" value="GO_Central"/>
</dbReference>
<gene>
    <name evidence="2" type="ORF">GSPATT00035294001</name>
</gene>
<dbReference type="PANTHER" id="PTHR23030:SF30">
    <property type="entry name" value="TYROSINE-PROTEIN PHOSPHATASE NON-RECEPTOR TYPE 23"/>
    <property type="match status" value="1"/>
</dbReference>
<evidence type="ECO:0000313" key="2">
    <source>
        <dbReference type="EMBL" id="CAK66165.1"/>
    </source>
</evidence>
<accession>A0C5U8</accession>
<dbReference type="GO" id="GO:0043328">
    <property type="term" value="P:protein transport to vacuole involved in ubiquitin-dependent protein catabolic process via the multivesicular body sorting pathway"/>
    <property type="evidence" value="ECO:0000318"/>
    <property type="project" value="GO_Central"/>
</dbReference>
<dbReference type="Pfam" id="PF03097">
    <property type="entry name" value="BRO1"/>
    <property type="match status" value="1"/>
</dbReference>
<name>A0C5U8_PARTE</name>
<dbReference type="InParanoid" id="A0C5U8"/>
<dbReference type="Gene3D" id="1.25.40.280">
    <property type="entry name" value="alix/aip1 like domains"/>
    <property type="match status" value="1"/>
</dbReference>
<dbReference type="PROSITE" id="PS51180">
    <property type="entry name" value="BRO1"/>
    <property type="match status" value="1"/>
</dbReference>
<dbReference type="InterPro" id="IPR038499">
    <property type="entry name" value="BRO1_sf"/>
</dbReference>
<proteinExistence type="predicted"/>
<dbReference type="AlphaFoldDB" id="A0C5U8"/>
<evidence type="ECO:0000313" key="3">
    <source>
        <dbReference type="Proteomes" id="UP000000600"/>
    </source>
</evidence>
<feature type="domain" description="BRO1" evidence="1">
    <location>
        <begin position="1"/>
        <end position="413"/>
    </location>
</feature>
<sequence length="690" mass="81509">MNFGFRFKQTKPTKFPQSNNQTLLSIDDCRKRLLNFQQQDCLKGNLEACTQLEKQLLEYMTLLDEILKQPLQDEITFCWNDSYEPNKFTQSNQWHYEYACQLYNLGILYYHQAQNEQQIKISLTKTRNMLWSYQRLQEVLPFINSKIVQQHSDLSVVHIYMLNSYAQAFGYKKLYEHFKTQKGNQEQLESLSLLQEANKQYDSAIRYLIQSKQCNKKQIPPMIYNQLLEKLNNDSTISEVILYIGLGKLMSETAKEFPKEQRMGKAIAYINKAESAIATIFKKYKQKNEFLVTQYARQQIANLKKEYNYLNDKVNKNPIAKEYELLPLPVKQDLIKSKAPDVYEQNNEQKLKQEDEKRLGVIKLIEEINSKKFQANQKLVEFQNTYTTIFNKYNLQFMLDAFQNAESLKLTPSIQEKVNFIKERGGWKGYQQQINKIHQMQQEQGRQLIKIKNMIEFQSQNEEGKKPLSQQQIEVFKRVLDDVQKRLLEASYINKNNEDQVQNVRDQLLFVEQNNNQMISSKIQTSLQESQKFYRQNIQNLRTLSLSIEIISNKLDLIKQQLASLEKYIDDLRLDKSMNTGLDQFLQQQVMKIINQKINDYYAIFTSINLTQLEEASNQLTQNEKFMKTANLDEEEFENSLQTITEAFQNLDYGQQFYEYPIILLLFRSISLQITQIASALQEIINSVNK</sequence>
<evidence type="ECO:0000259" key="1">
    <source>
        <dbReference type="PROSITE" id="PS51180"/>
    </source>
</evidence>